<feature type="transmembrane region" description="Helical" evidence="7">
    <location>
        <begin position="74"/>
        <end position="93"/>
    </location>
</feature>
<evidence type="ECO:0000313" key="10">
    <source>
        <dbReference type="Proteomes" id="UP000237105"/>
    </source>
</evidence>
<dbReference type="Pfam" id="PF01490">
    <property type="entry name" value="Aa_trans"/>
    <property type="match status" value="1"/>
</dbReference>
<feature type="transmembrane region" description="Helical" evidence="7">
    <location>
        <begin position="217"/>
        <end position="241"/>
    </location>
</feature>
<name>A0A2P5CGJ8_PARAD</name>
<evidence type="ECO:0000256" key="1">
    <source>
        <dbReference type="ARBA" id="ARBA00004141"/>
    </source>
</evidence>
<dbReference type="GO" id="GO:0015179">
    <property type="term" value="F:L-amino acid transmembrane transporter activity"/>
    <property type="evidence" value="ECO:0007669"/>
    <property type="project" value="TreeGrafter"/>
</dbReference>
<gene>
    <name evidence="9" type="ORF">PanWU01x14_154980</name>
</gene>
<accession>A0A2P5CGJ8</accession>
<keyword evidence="5 7" id="KW-1133">Transmembrane helix</keyword>
<feature type="transmembrane region" description="Helical" evidence="7">
    <location>
        <begin position="105"/>
        <end position="126"/>
    </location>
</feature>
<reference evidence="10" key="1">
    <citation type="submission" date="2016-06" db="EMBL/GenBank/DDBJ databases">
        <title>Parallel loss of symbiosis genes in relatives of nitrogen-fixing non-legume Parasponia.</title>
        <authorList>
            <person name="Van Velzen R."/>
            <person name="Holmer R."/>
            <person name="Bu F."/>
            <person name="Rutten L."/>
            <person name="Van Zeijl A."/>
            <person name="Liu W."/>
            <person name="Santuari L."/>
            <person name="Cao Q."/>
            <person name="Sharma T."/>
            <person name="Shen D."/>
            <person name="Roswanjaya Y."/>
            <person name="Wardhani T."/>
            <person name="Kalhor M.S."/>
            <person name="Jansen J."/>
            <person name="Van den Hoogen J."/>
            <person name="Gungor B."/>
            <person name="Hartog M."/>
            <person name="Hontelez J."/>
            <person name="Verver J."/>
            <person name="Yang W.-C."/>
            <person name="Schijlen E."/>
            <person name="Repin R."/>
            <person name="Schilthuizen M."/>
            <person name="Schranz E."/>
            <person name="Heidstra R."/>
            <person name="Miyata K."/>
            <person name="Fedorova E."/>
            <person name="Kohlen W."/>
            <person name="Bisseling T."/>
            <person name="Smit S."/>
            <person name="Geurts R."/>
        </authorList>
    </citation>
    <scope>NUCLEOTIDE SEQUENCE [LARGE SCALE GENOMIC DNA]</scope>
    <source>
        <strain evidence="10">cv. WU1-14</strain>
    </source>
</reference>
<keyword evidence="3 7" id="KW-0812">Transmembrane</keyword>
<keyword evidence="4" id="KW-0029">Amino-acid transport</keyword>
<evidence type="ECO:0000256" key="5">
    <source>
        <dbReference type="ARBA" id="ARBA00022989"/>
    </source>
</evidence>
<organism evidence="9 10">
    <name type="scientific">Parasponia andersonii</name>
    <name type="common">Sponia andersonii</name>
    <dbReference type="NCBI Taxonomy" id="3476"/>
    <lineage>
        <taxon>Eukaryota</taxon>
        <taxon>Viridiplantae</taxon>
        <taxon>Streptophyta</taxon>
        <taxon>Embryophyta</taxon>
        <taxon>Tracheophyta</taxon>
        <taxon>Spermatophyta</taxon>
        <taxon>Magnoliopsida</taxon>
        <taxon>eudicotyledons</taxon>
        <taxon>Gunneridae</taxon>
        <taxon>Pentapetalae</taxon>
        <taxon>rosids</taxon>
        <taxon>fabids</taxon>
        <taxon>Rosales</taxon>
        <taxon>Cannabaceae</taxon>
        <taxon>Parasponia</taxon>
    </lineage>
</organism>
<feature type="transmembrane region" description="Helical" evidence="7">
    <location>
        <begin position="293"/>
        <end position="315"/>
    </location>
</feature>
<dbReference type="GO" id="GO:0005774">
    <property type="term" value="C:vacuolar membrane"/>
    <property type="evidence" value="ECO:0007669"/>
    <property type="project" value="TreeGrafter"/>
</dbReference>
<dbReference type="Proteomes" id="UP000237105">
    <property type="component" value="Unassembled WGS sequence"/>
</dbReference>
<dbReference type="InterPro" id="IPR013057">
    <property type="entry name" value="AA_transpt_TM"/>
</dbReference>
<dbReference type="PANTHER" id="PTHR22950">
    <property type="entry name" value="AMINO ACID TRANSPORTER"/>
    <property type="match status" value="1"/>
</dbReference>
<evidence type="ECO:0000256" key="6">
    <source>
        <dbReference type="ARBA" id="ARBA00023136"/>
    </source>
</evidence>
<dbReference type="EMBL" id="JXTB01000133">
    <property type="protein sequence ID" value="PON60173.1"/>
    <property type="molecule type" value="Genomic_DNA"/>
</dbReference>
<protein>
    <submittedName>
        <fullName evidence="9">Amino acid transporter, transmembrane domain containing protein</fullName>
    </submittedName>
</protein>
<feature type="transmembrane region" description="Helical" evidence="7">
    <location>
        <begin position="147"/>
        <end position="168"/>
    </location>
</feature>
<feature type="transmembrane region" description="Helical" evidence="7">
    <location>
        <begin position="378"/>
        <end position="397"/>
    </location>
</feature>
<feature type="transmembrane region" description="Helical" evidence="7">
    <location>
        <begin position="434"/>
        <end position="453"/>
    </location>
</feature>
<sequence>MWNKICKAIGIKSHCLIGFHNQNQIGSESVQLGAGAGCEVCVEESQLVCKCDHNHVTADTNNHIGDDHQANSSFAHAVINMTGMLIGLGQLSTPYALENGGWSSVFLLIVLGIICAYSSLLLGKCLDKNPKSKSYSDIGQQAFGAKGRVIVAIFIYLEIFMTLVSYTISLHDNIITVFSGVKLRFPIWAKLSTSHILTILAVLVALPSLWLRNLSSISFLSFGGILMSAVIFSSVACTAIFGGVRADHKIPILQVHKIPAISGLYIFSYAGHIVFPNLYVAMKDPSKFTKVTVVSFTLVTTLYIVLAFLGAKLFGPQVNSQITLSMPPHFIATKIALWATVLTPITKYALEFAPIAIQLEQSFPASMSSRAKMIVRGFVGSFLLLVILALALLVPYFEHVLGLTGSLLSIGICVIFPCAFYIKIYWCQISKSIVVMNLIFIGFGAFLGVLGTISSSKMLIESMKRTHPT</sequence>
<keyword evidence="10" id="KW-1185">Reference proteome</keyword>
<keyword evidence="2" id="KW-0813">Transport</keyword>
<feature type="transmembrane region" description="Helical" evidence="7">
    <location>
        <begin position="188"/>
        <end position="210"/>
    </location>
</feature>
<evidence type="ECO:0000259" key="8">
    <source>
        <dbReference type="Pfam" id="PF01490"/>
    </source>
</evidence>
<evidence type="ECO:0000313" key="9">
    <source>
        <dbReference type="EMBL" id="PON60173.1"/>
    </source>
</evidence>
<comment type="subcellular location">
    <subcellularLocation>
        <location evidence="1">Membrane</location>
        <topology evidence="1">Multi-pass membrane protein</topology>
    </subcellularLocation>
</comment>
<dbReference type="PANTHER" id="PTHR22950:SF696">
    <property type="entry name" value="AMINO ACID TRANSPORTER TRANSMEMBRANE DOMAIN-CONTAINING PROTEIN"/>
    <property type="match status" value="1"/>
</dbReference>
<dbReference type="AlphaFoldDB" id="A0A2P5CGJ8"/>
<keyword evidence="6 7" id="KW-0472">Membrane</keyword>
<evidence type="ECO:0000256" key="4">
    <source>
        <dbReference type="ARBA" id="ARBA00022970"/>
    </source>
</evidence>
<feature type="domain" description="Amino acid transporter transmembrane" evidence="8">
    <location>
        <begin position="71"/>
        <end position="453"/>
    </location>
</feature>
<feature type="transmembrane region" description="Helical" evidence="7">
    <location>
        <begin position="335"/>
        <end position="357"/>
    </location>
</feature>
<dbReference type="OrthoDB" id="655540at2759"/>
<evidence type="ECO:0000256" key="3">
    <source>
        <dbReference type="ARBA" id="ARBA00022692"/>
    </source>
</evidence>
<proteinExistence type="predicted"/>
<comment type="caution">
    <text evidence="9">The sequence shown here is derived from an EMBL/GenBank/DDBJ whole genome shotgun (WGS) entry which is preliminary data.</text>
</comment>
<feature type="transmembrane region" description="Helical" evidence="7">
    <location>
        <begin position="403"/>
        <end position="422"/>
    </location>
</feature>
<feature type="transmembrane region" description="Helical" evidence="7">
    <location>
        <begin position="261"/>
        <end position="281"/>
    </location>
</feature>
<evidence type="ECO:0000256" key="2">
    <source>
        <dbReference type="ARBA" id="ARBA00022448"/>
    </source>
</evidence>
<evidence type="ECO:0000256" key="7">
    <source>
        <dbReference type="SAM" id="Phobius"/>
    </source>
</evidence>